<evidence type="ECO:0000256" key="3">
    <source>
        <dbReference type="ARBA" id="ARBA00022989"/>
    </source>
</evidence>
<keyword evidence="2 5" id="KW-0812">Transmembrane</keyword>
<feature type="transmembrane region" description="Helical" evidence="5">
    <location>
        <begin position="399"/>
        <end position="419"/>
    </location>
</feature>
<dbReference type="RefSeq" id="WP_256400309.1">
    <property type="nucleotide sequence ID" value="NZ_JANHJR010000002.1"/>
</dbReference>
<organism evidence="8 9">
    <name type="scientific">Haloarchaeobius litoreus</name>
    <dbReference type="NCBI Taxonomy" id="755306"/>
    <lineage>
        <taxon>Archaea</taxon>
        <taxon>Methanobacteriati</taxon>
        <taxon>Methanobacteriota</taxon>
        <taxon>Stenosarchaea group</taxon>
        <taxon>Halobacteria</taxon>
        <taxon>Halobacteriales</taxon>
        <taxon>Halorubellaceae</taxon>
        <taxon>Haloarchaeobius</taxon>
    </lineage>
</organism>
<feature type="transmembrane region" description="Helical" evidence="5">
    <location>
        <begin position="87"/>
        <end position="109"/>
    </location>
</feature>
<feature type="transmembrane region" description="Helical" evidence="5">
    <location>
        <begin position="6"/>
        <end position="27"/>
    </location>
</feature>
<feature type="transmembrane region" description="Helical" evidence="5">
    <location>
        <begin position="559"/>
        <end position="581"/>
    </location>
</feature>
<feature type="transmembrane region" description="Helical" evidence="5">
    <location>
        <begin position="223"/>
        <end position="251"/>
    </location>
</feature>
<reference evidence="8 9" key="1">
    <citation type="journal article" date="2019" name="Int. J. Syst. Evol. Microbiol.">
        <title>The Global Catalogue of Microorganisms (GCM) 10K type strain sequencing project: providing services to taxonomists for standard genome sequencing and annotation.</title>
        <authorList>
            <consortium name="The Broad Institute Genomics Platform"/>
            <consortium name="The Broad Institute Genome Sequencing Center for Infectious Disease"/>
            <person name="Wu L."/>
            <person name="Ma J."/>
        </authorList>
    </citation>
    <scope>NUCLEOTIDE SEQUENCE [LARGE SCALE GENOMIC DNA]</scope>
    <source>
        <strain evidence="8 9">CGMCC 1.10390</strain>
    </source>
</reference>
<feature type="transmembrane region" description="Helical" evidence="5">
    <location>
        <begin position="144"/>
        <end position="163"/>
    </location>
</feature>
<dbReference type="InterPro" id="IPR001750">
    <property type="entry name" value="ND/Mrp_TM"/>
</dbReference>
<evidence type="ECO:0000313" key="8">
    <source>
        <dbReference type="EMBL" id="MFD1645071.1"/>
    </source>
</evidence>
<feature type="domain" description="NADH:quinone oxidoreductase/Mrp antiporter transmembrane" evidence="6">
    <location>
        <begin position="138"/>
        <end position="429"/>
    </location>
</feature>
<evidence type="ECO:0000313" key="9">
    <source>
        <dbReference type="Proteomes" id="UP001597034"/>
    </source>
</evidence>
<comment type="caution">
    <text evidence="8">The sequence shown here is derived from an EMBL/GenBank/DDBJ whole genome shotgun (WGS) entry which is preliminary data.</text>
</comment>
<evidence type="ECO:0000256" key="5">
    <source>
        <dbReference type="SAM" id="Phobius"/>
    </source>
</evidence>
<feature type="transmembrane region" description="Helical" evidence="5">
    <location>
        <begin position="272"/>
        <end position="290"/>
    </location>
</feature>
<dbReference type="PRINTS" id="PR01434">
    <property type="entry name" value="NADHDHGNASE5"/>
</dbReference>
<feature type="transmembrane region" description="Helical" evidence="5">
    <location>
        <begin position="490"/>
        <end position="512"/>
    </location>
</feature>
<feature type="transmembrane region" description="Helical" evidence="5">
    <location>
        <begin position="184"/>
        <end position="203"/>
    </location>
</feature>
<evidence type="ECO:0000259" key="7">
    <source>
        <dbReference type="Pfam" id="PF00662"/>
    </source>
</evidence>
<feature type="domain" description="NADH-Ubiquinone oxidoreductase (complex I) chain 5 N-terminal" evidence="7">
    <location>
        <begin position="70"/>
        <end position="122"/>
    </location>
</feature>
<dbReference type="Pfam" id="PF00361">
    <property type="entry name" value="Proton_antipo_M"/>
    <property type="match status" value="1"/>
</dbReference>
<keyword evidence="4 5" id="KW-0472">Membrane</keyword>
<keyword evidence="3 5" id="KW-1133">Transmembrane helix</keyword>
<feature type="transmembrane region" description="Helical" evidence="5">
    <location>
        <begin position="330"/>
        <end position="352"/>
    </location>
</feature>
<dbReference type="Pfam" id="PF00662">
    <property type="entry name" value="Proton_antipo_N"/>
    <property type="match status" value="1"/>
</dbReference>
<accession>A0ABD6DGD2</accession>
<feature type="transmembrane region" description="Helical" evidence="5">
    <location>
        <begin position="121"/>
        <end position="138"/>
    </location>
</feature>
<dbReference type="PRINTS" id="PR01435">
    <property type="entry name" value="NPOXDRDTASE5"/>
</dbReference>
<keyword evidence="9" id="KW-1185">Reference proteome</keyword>
<gene>
    <name evidence="8" type="primary">nuoL</name>
    <name evidence="8" type="ORF">ACFSBL_05185</name>
</gene>
<dbReference type="PANTHER" id="PTHR42829:SF2">
    <property type="entry name" value="NADH-UBIQUINONE OXIDOREDUCTASE CHAIN 5"/>
    <property type="match status" value="1"/>
</dbReference>
<dbReference type="PANTHER" id="PTHR42829">
    <property type="entry name" value="NADH-UBIQUINONE OXIDOREDUCTASE CHAIN 5"/>
    <property type="match status" value="1"/>
</dbReference>
<feature type="transmembrane region" description="Helical" evidence="5">
    <location>
        <begin position="296"/>
        <end position="318"/>
    </location>
</feature>
<proteinExistence type="predicted"/>
<evidence type="ECO:0000256" key="2">
    <source>
        <dbReference type="ARBA" id="ARBA00022692"/>
    </source>
</evidence>
<dbReference type="InterPro" id="IPR001516">
    <property type="entry name" value="Proton_antipo_N"/>
</dbReference>
<name>A0ABD6DGD2_9EURY</name>
<protein>
    <submittedName>
        <fullName evidence="8">NADH-quinone oxidoreductase subunit L</fullName>
    </submittedName>
</protein>
<dbReference type="NCBIfam" id="NF005141">
    <property type="entry name" value="PRK06590.1"/>
    <property type="match status" value="1"/>
</dbReference>
<dbReference type="NCBIfam" id="TIGR01974">
    <property type="entry name" value="NDH_I_L"/>
    <property type="match status" value="1"/>
</dbReference>
<dbReference type="InterPro" id="IPR018393">
    <property type="entry name" value="NADHpl_OxRdtase_5_subgr"/>
</dbReference>
<dbReference type="InterPro" id="IPR003945">
    <property type="entry name" value="NU5C-like"/>
</dbReference>
<feature type="transmembrane region" description="Helical" evidence="5">
    <location>
        <begin position="661"/>
        <end position="683"/>
    </location>
</feature>
<feature type="transmembrane region" description="Helical" evidence="5">
    <location>
        <begin position="39"/>
        <end position="61"/>
    </location>
</feature>
<dbReference type="Gene3D" id="1.20.5.2700">
    <property type="match status" value="1"/>
</dbReference>
<dbReference type="GO" id="GO:0016020">
    <property type="term" value="C:membrane"/>
    <property type="evidence" value="ECO:0007669"/>
    <property type="project" value="UniProtKB-SubCell"/>
</dbReference>
<comment type="subcellular location">
    <subcellularLocation>
        <location evidence="1">Membrane</location>
        <topology evidence="1">Multi-pass membrane protein</topology>
    </subcellularLocation>
</comment>
<sequence length="684" mass="72826">MAGELAFELAPAIVALPFASFLVALALGNYMPKKGASAGIAATGGSLVLSLFALVTVYGGAAHHQDLFTWSGAEEVPLHFGILIDPLSAMMLVIVSLIAFLVHVFSLGYMNDEGETGLPRYYSELGLFTFSMLAFVMADNLLMAFMFFELVGLCSYLLIGFWFRQDGPPSAAKKAFLVTRFGDYFFLIGVVGIVATFGTARFVGTEGQESFPVLAQQALDGTAGAATTFLGFGPQAWFGILGLLVLGGVVGKSAQFPLHTWLPDAMEGPTPVSALIHAATMVAAGVYLVARMYGFYALLPTVLAVIALTGGFTALFAATMGVVKREIKQVLAYSTISQYGYMMLALGGGGYVAATFHLMTHAFFKALLFLGAGSVIIAMHHNEDMWDMGGLKDKMPVTYATFLAGSLALAGIVPFAGFWSKDEALYETLVHGLGTSGMVGNMFLAAYAMGLLAVLFTGFYTFRMVFLTFHGEPRSDTARDPHGVRWNVKVPLVVLGVLATVAGFVNAVPLGIEELHHFLDKGEEAQNEAIHLLSAHHYTGSENGLLHEYAHITAADFPVFIAAGASLALAVIGVGVAFMLYTGEPAEHTDKLGPLKTLWYNNYYQDEYQVWLASGLTLPLAKVADRFDQGIVDGVVNGVGRTSLTGGSYVKRIQTGVVTNYAALLALGLVALLLIVGVTGGWFA</sequence>
<dbReference type="EMBL" id="JBHUDO010000001">
    <property type="protein sequence ID" value="MFD1645071.1"/>
    <property type="molecule type" value="Genomic_DNA"/>
</dbReference>
<evidence type="ECO:0000256" key="1">
    <source>
        <dbReference type="ARBA" id="ARBA00004141"/>
    </source>
</evidence>
<dbReference type="AlphaFoldDB" id="A0ABD6DGD2"/>
<feature type="transmembrane region" description="Helical" evidence="5">
    <location>
        <begin position="439"/>
        <end position="469"/>
    </location>
</feature>
<evidence type="ECO:0000256" key="4">
    <source>
        <dbReference type="ARBA" id="ARBA00023136"/>
    </source>
</evidence>
<evidence type="ECO:0000259" key="6">
    <source>
        <dbReference type="Pfam" id="PF00361"/>
    </source>
</evidence>
<feature type="transmembrane region" description="Helical" evidence="5">
    <location>
        <begin position="358"/>
        <end position="378"/>
    </location>
</feature>
<dbReference type="Proteomes" id="UP001597034">
    <property type="component" value="Unassembled WGS sequence"/>
</dbReference>